<dbReference type="Gene3D" id="3.30.240.20">
    <property type="entry name" value="bsu07140 like domains"/>
    <property type="match status" value="1"/>
</dbReference>
<feature type="transmembrane region" description="Helical" evidence="7">
    <location>
        <begin position="6"/>
        <end position="22"/>
    </location>
</feature>
<evidence type="ECO:0000313" key="9">
    <source>
        <dbReference type="EMBL" id="MBB6144546.1"/>
    </source>
</evidence>
<organism evidence="9 10">
    <name type="scientific">Silvibacterium bohemicum</name>
    <dbReference type="NCBI Taxonomy" id="1577686"/>
    <lineage>
        <taxon>Bacteria</taxon>
        <taxon>Pseudomonadati</taxon>
        <taxon>Acidobacteriota</taxon>
        <taxon>Terriglobia</taxon>
        <taxon>Terriglobales</taxon>
        <taxon>Acidobacteriaceae</taxon>
        <taxon>Silvibacterium</taxon>
    </lineage>
</organism>
<reference evidence="9 10" key="1">
    <citation type="submission" date="2020-08" db="EMBL/GenBank/DDBJ databases">
        <title>Genomic Encyclopedia of Type Strains, Phase IV (KMG-IV): sequencing the most valuable type-strain genomes for metagenomic binning, comparative biology and taxonomic classification.</title>
        <authorList>
            <person name="Goeker M."/>
        </authorList>
    </citation>
    <scope>NUCLEOTIDE SEQUENCE [LARGE SCALE GENOMIC DNA]</scope>
    <source>
        <strain evidence="9 10">DSM 103733</strain>
    </source>
</reference>
<dbReference type="GO" id="GO:0005886">
    <property type="term" value="C:plasma membrane"/>
    <property type="evidence" value="ECO:0007669"/>
    <property type="project" value="UniProtKB-SubCell"/>
</dbReference>
<dbReference type="InterPro" id="IPR023090">
    <property type="entry name" value="UPF0702_alpha/beta_dom_sf"/>
</dbReference>
<comment type="similarity">
    <text evidence="2">Belongs to the UPF0702 family.</text>
</comment>
<keyword evidence="3" id="KW-1003">Cell membrane</keyword>
<evidence type="ECO:0000256" key="4">
    <source>
        <dbReference type="ARBA" id="ARBA00022692"/>
    </source>
</evidence>
<keyword evidence="6 7" id="KW-0472">Membrane</keyword>
<dbReference type="Proteomes" id="UP000538666">
    <property type="component" value="Unassembled WGS sequence"/>
</dbReference>
<evidence type="ECO:0000313" key="10">
    <source>
        <dbReference type="Proteomes" id="UP000538666"/>
    </source>
</evidence>
<protein>
    <submittedName>
        <fullName evidence="9">Uncharacterized membrane protein YcaP (DUF421 family)</fullName>
    </submittedName>
</protein>
<feature type="domain" description="YetF C-terminal" evidence="8">
    <location>
        <begin position="78"/>
        <end position="147"/>
    </location>
</feature>
<accession>A0A841JT90</accession>
<evidence type="ECO:0000256" key="2">
    <source>
        <dbReference type="ARBA" id="ARBA00006448"/>
    </source>
</evidence>
<feature type="transmembrane region" description="Helical" evidence="7">
    <location>
        <begin position="55"/>
        <end position="75"/>
    </location>
</feature>
<dbReference type="PANTHER" id="PTHR34582">
    <property type="entry name" value="UPF0702 TRANSMEMBRANE PROTEIN YCAP"/>
    <property type="match status" value="1"/>
</dbReference>
<gene>
    <name evidence="9" type="ORF">HNQ77_002498</name>
</gene>
<sequence length="149" mass="16643">MASVLRAVFGYAFLVFMVRVVGRRPGKQMTPFEFVLIFFIGGLTLTFVVGDEASFTNAIGQIMTIAILHYLIAWARTKSSAFARLTDGTPLVLLEKGQWRPLAMKGMRIADDDVMASARDKELKSFDEIEYAILERNGEISIIKASEML</sequence>
<evidence type="ECO:0000259" key="8">
    <source>
        <dbReference type="Pfam" id="PF04239"/>
    </source>
</evidence>
<feature type="transmembrane region" description="Helical" evidence="7">
    <location>
        <begin position="29"/>
        <end position="49"/>
    </location>
</feature>
<comment type="caution">
    <text evidence="9">The sequence shown here is derived from an EMBL/GenBank/DDBJ whole genome shotgun (WGS) entry which is preliminary data.</text>
</comment>
<evidence type="ECO:0000256" key="7">
    <source>
        <dbReference type="SAM" id="Phobius"/>
    </source>
</evidence>
<dbReference type="PANTHER" id="PTHR34582:SF6">
    <property type="entry name" value="UPF0702 TRANSMEMBRANE PROTEIN YCAP"/>
    <property type="match status" value="1"/>
</dbReference>
<dbReference type="RefSeq" id="WP_050058854.1">
    <property type="nucleotide sequence ID" value="NZ_JACHEK010000004.1"/>
</dbReference>
<evidence type="ECO:0000256" key="3">
    <source>
        <dbReference type="ARBA" id="ARBA00022475"/>
    </source>
</evidence>
<dbReference type="AlphaFoldDB" id="A0A841JT90"/>
<keyword evidence="4 7" id="KW-0812">Transmembrane</keyword>
<dbReference type="InterPro" id="IPR007353">
    <property type="entry name" value="DUF421"/>
</dbReference>
<dbReference type="Pfam" id="PF04239">
    <property type="entry name" value="DUF421"/>
    <property type="match status" value="1"/>
</dbReference>
<keyword evidence="10" id="KW-1185">Reference proteome</keyword>
<dbReference type="OrthoDB" id="9793799at2"/>
<evidence type="ECO:0000256" key="5">
    <source>
        <dbReference type="ARBA" id="ARBA00022989"/>
    </source>
</evidence>
<dbReference type="EMBL" id="JACHEK010000004">
    <property type="protein sequence ID" value="MBB6144546.1"/>
    <property type="molecule type" value="Genomic_DNA"/>
</dbReference>
<evidence type="ECO:0000256" key="1">
    <source>
        <dbReference type="ARBA" id="ARBA00004651"/>
    </source>
</evidence>
<keyword evidence="5 7" id="KW-1133">Transmembrane helix</keyword>
<comment type="subcellular location">
    <subcellularLocation>
        <location evidence="1">Cell membrane</location>
        <topology evidence="1">Multi-pass membrane protein</topology>
    </subcellularLocation>
</comment>
<name>A0A841JT90_9BACT</name>
<proteinExistence type="inferred from homology"/>
<evidence type="ECO:0000256" key="6">
    <source>
        <dbReference type="ARBA" id="ARBA00023136"/>
    </source>
</evidence>